<accession>A0A5B7K3W6</accession>
<evidence type="ECO:0000313" key="3">
    <source>
        <dbReference type="Proteomes" id="UP000324222"/>
    </source>
</evidence>
<dbReference type="AlphaFoldDB" id="A0A5B7K3W6"/>
<dbReference type="Proteomes" id="UP000324222">
    <property type="component" value="Unassembled WGS sequence"/>
</dbReference>
<keyword evidence="3" id="KW-1185">Reference proteome</keyword>
<comment type="caution">
    <text evidence="2">The sequence shown here is derived from an EMBL/GenBank/DDBJ whole genome shotgun (WGS) entry which is preliminary data.</text>
</comment>
<feature type="compositionally biased region" description="Basic residues" evidence="1">
    <location>
        <begin position="77"/>
        <end position="90"/>
    </location>
</feature>
<evidence type="ECO:0000256" key="1">
    <source>
        <dbReference type="SAM" id="MobiDB-lite"/>
    </source>
</evidence>
<name>A0A5B7K3W6_PORTR</name>
<dbReference type="EMBL" id="VSRR010120320">
    <property type="protein sequence ID" value="MPC99868.1"/>
    <property type="molecule type" value="Genomic_DNA"/>
</dbReference>
<feature type="compositionally biased region" description="Basic and acidic residues" evidence="1">
    <location>
        <begin position="1"/>
        <end position="10"/>
    </location>
</feature>
<reference evidence="2 3" key="1">
    <citation type="submission" date="2019-05" db="EMBL/GenBank/DDBJ databases">
        <title>Another draft genome of Portunus trituberculatus and its Hox gene families provides insights of decapod evolution.</title>
        <authorList>
            <person name="Jeong J.-H."/>
            <person name="Song I."/>
            <person name="Kim S."/>
            <person name="Choi T."/>
            <person name="Kim D."/>
            <person name="Ryu S."/>
            <person name="Kim W."/>
        </authorList>
    </citation>
    <scope>NUCLEOTIDE SEQUENCE [LARGE SCALE GENOMIC DNA]</scope>
    <source>
        <tissue evidence="2">Muscle</tissue>
    </source>
</reference>
<sequence>MEGRQKESGERQASTSKAAHSNKSRVCLVFPAGVPSTAASRRCSSHTPGQDAPFPAAAREGRQQHASTTDIAPSWKRVCHGGRERRRTRERSKEER</sequence>
<feature type="region of interest" description="Disordered" evidence="1">
    <location>
        <begin position="1"/>
        <end position="96"/>
    </location>
</feature>
<proteinExistence type="predicted"/>
<feature type="compositionally biased region" description="Polar residues" evidence="1">
    <location>
        <begin position="11"/>
        <end position="21"/>
    </location>
</feature>
<evidence type="ECO:0000313" key="2">
    <source>
        <dbReference type="EMBL" id="MPC99868.1"/>
    </source>
</evidence>
<protein>
    <submittedName>
        <fullName evidence="2">Uncharacterized protein</fullName>
    </submittedName>
</protein>
<organism evidence="2 3">
    <name type="scientific">Portunus trituberculatus</name>
    <name type="common">Swimming crab</name>
    <name type="synonym">Neptunus trituberculatus</name>
    <dbReference type="NCBI Taxonomy" id="210409"/>
    <lineage>
        <taxon>Eukaryota</taxon>
        <taxon>Metazoa</taxon>
        <taxon>Ecdysozoa</taxon>
        <taxon>Arthropoda</taxon>
        <taxon>Crustacea</taxon>
        <taxon>Multicrustacea</taxon>
        <taxon>Malacostraca</taxon>
        <taxon>Eumalacostraca</taxon>
        <taxon>Eucarida</taxon>
        <taxon>Decapoda</taxon>
        <taxon>Pleocyemata</taxon>
        <taxon>Brachyura</taxon>
        <taxon>Eubrachyura</taxon>
        <taxon>Portunoidea</taxon>
        <taxon>Portunidae</taxon>
        <taxon>Portuninae</taxon>
        <taxon>Portunus</taxon>
    </lineage>
</organism>
<gene>
    <name evidence="2" type="ORF">E2C01_095312</name>
</gene>